<dbReference type="EMBL" id="PGUV01000015">
    <property type="protein sequence ID" value="PLS05087.1"/>
    <property type="molecule type" value="Genomic_DNA"/>
</dbReference>
<dbReference type="AlphaFoldDB" id="A0A9Q2LI01"/>
<dbReference type="Proteomes" id="UP001073053">
    <property type="component" value="Unassembled WGS sequence"/>
</dbReference>
<reference evidence="4" key="2">
    <citation type="submission" date="2022-02" db="EMBL/GenBank/DDBJ databases">
        <title>Crop Bioprotection Bacillus Genome Sequencing.</title>
        <authorList>
            <person name="Dunlap C."/>
        </authorList>
    </citation>
    <scope>NUCLEOTIDE SEQUENCE</scope>
    <source>
        <strain evidence="4">EC49O2N-C10</strain>
    </source>
</reference>
<sequence length="247" mass="28303">MIYQGFASVYDELMSHAPYDKWTKWIEASLPEKGRILDLACGTGEISIRLAEKGFEVTGIDLSEEMLSYAQQKVPAKQPILFLQQDMREITGFEGQFDAVVICCDSLNYLKTKNDVMNTFKSVFQVLKPDGILLFDVHSPYKITEVFPGSTFADQDEDISYIWQSFAGSEELSAIHDMSFFVWNGEAYDRFDETHEQRTFRVDEYEEMLASCGFQLHKVTADFTDSAPSPQSERLFFKAQKSKTIVY</sequence>
<dbReference type="SUPFAM" id="SSF53335">
    <property type="entry name" value="S-adenosyl-L-methionine-dependent methyltransferases"/>
    <property type="match status" value="1"/>
</dbReference>
<accession>A0A9Q2LI01</accession>
<keyword evidence="1 4" id="KW-0489">Methyltransferase</keyword>
<dbReference type="Gene3D" id="2.20.25.110">
    <property type="entry name" value="S-adenosyl-L-methionine-dependent methyltransferases"/>
    <property type="match status" value="1"/>
</dbReference>
<evidence type="ECO:0000313" key="7">
    <source>
        <dbReference type="Proteomes" id="UP001073053"/>
    </source>
</evidence>
<dbReference type="Pfam" id="PF13649">
    <property type="entry name" value="Methyltransf_25"/>
    <property type="match status" value="1"/>
</dbReference>
<evidence type="ECO:0000256" key="1">
    <source>
        <dbReference type="ARBA" id="ARBA00022603"/>
    </source>
</evidence>
<organism evidence="4 7">
    <name type="scientific">Bacillus halotolerans</name>
    <dbReference type="NCBI Taxonomy" id="260554"/>
    <lineage>
        <taxon>Bacteria</taxon>
        <taxon>Bacillati</taxon>
        <taxon>Bacillota</taxon>
        <taxon>Bacilli</taxon>
        <taxon>Bacillales</taxon>
        <taxon>Bacillaceae</taxon>
        <taxon>Bacillus</taxon>
    </lineage>
</organism>
<dbReference type="GO" id="GO:0032259">
    <property type="term" value="P:methylation"/>
    <property type="evidence" value="ECO:0007669"/>
    <property type="project" value="UniProtKB-KW"/>
</dbReference>
<dbReference type="InterPro" id="IPR041698">
    <property type="entry name" value="Methyltransf_25"/>
</dbReference>
<evidence type="ECO:0000313" key="6">
    <source>
        <dbReference type="Proteomes" id="UP000234803"/>
    </source>
</evidence>
<dbReference type="CDD" id="cd02440">
    <property type="entry name" value="AdoMet_MTases"/>
    <property type="match status" value="1"/>
</dbReference>
<evidence type="ECO:0000313" key="4">
    <source>
        <dbReference type="EMBL" id="MCY9184588.1"/>
    </source>
</evidence>
<gene>
    <name evidence="5" type="ORF">CUU63_16685</name>
    <name evidence="4" type="ORF">MOF03_07920</name>
</gene>
<evidence type="ECO:0000259" key="3">
    <source>
        <dbReference type="Pfam" id="PF13649"/>
    </source>
</evidence>
<name>A0A9Q2LI01_9BACI</name>
<feature type="domain" description="Methyltransferase" evidence="3">
    <location>
        <begin position="36"/>
        <end position="131"/>
    </location>
</feature>
<dbReference type="GO" id="GO:0008168">
    <property type="term" value="F:methyltransferase activity"/>
    <property type="evidence" value="ECO:0007669"/>
    <property type="project" value="UniProtKB-KW"/>
</dbReference>
<dbReference type="PANTHER" id="PTHR43861">
    <property type="entry name" value="TRANS-ACONITATE 2-METHYLTRANSFERASE-RELATED"/>
    <property type="match status" value="1"/>
</dbReference>
<dbReference type="EMBL" id="JALAWA010000003">
    <property type="protein sequence ID" value="MCY9184588.1"/>
    <property type="molecule type" value="Genomic_DNA"/>
</dbReference>
<reference evidence="5 6" key="1">
    <citation type="submission" date="2017-12" db="EMBL/GenBank/DDBJ databases">
        <title>Comparative Functional Genomics of Dry Heat Resistant strains isolated from the Viking Spacecraft.</title>
        <authorList>
            <person name="Seuylemezian A."/>
            <person name="Cooper K."/>
            <person name="Vaishampayan P."/>
        </authorList>
    </citation>
    <scope>NUCLEOTIDE SEQUENCE [LARGE SCALE GENOMIC DNA]</scope>
    <source>
        <strain evidence="5 6">V48-19</strain>
    </source>
</reference>
<evidence type="ECO:0000313" key="5">
    <source>
        <dbReference type="EMBL" id="PLS05087.1"/>
    </source>
</evidence>
<dbReference type="RefSeq" id="WP_024122114.1">
    <property type="nucleotide sequence ID" value="NZ_ASJT01000072.1"/>
</dbReference>
<dbReference type="Proteomes" id="UP000234803">
    <property type="component" value="Unassembled WGS sequence"/>
</dbReference>
<protein>
    <submittedName>
        <fullName evidence="5">Class I SAM-dependent methyltransferase</fullName>
    </submittedName>
    <submittedName>
        <fullName evidence="4">Methyltransferase domain-containing protein</fullName>
    </submittedName>
</protein>
<keyword evidence="2" id="KW-0808">Transferase</keyword>
<dbReference type="Gene3D" id="3.40.50.150">
    <property type="entry name" value="Vaccinia Virus protein VP39"/>
    <property type="match status" value="1"/>
</dbReference>
<dbReference type="PANTHER" id="PTHR43861:SF1">
    <property type="entry name" value="TRANS-ACONITATE 2-METHYLTRANSFERASE"/>
    <property type="match status" value="1"/>
</dbReference>
<evidence type="ECO:0000256" key="2">
    <source>
        <dbReference type="ARBA" id="ARBA00022679"/>
    </source>
</evidence>
<comment type="caution">
    <text evidence="4">The sequence shown here is derived from an EMBL/GenBank/DDBJ whole genome shotgun (WGS) entry which is preliminary data.</text>
</comment>
<proteinExistence type="predicted"/>
<dbReference type="InterPro" id="IPR029063">
    <property type="entry name" value="SAM-dependent_MTases_sf"/>
</dbReference>